<reference evidence="1" key="1">
    <citation type="submission" date="2021-06" db="EMBL/GenBank/DDBJ databases">
        <authorList>
            <person name="Kallberg Y."/>
            <person name="Tangrot J."/>
            <person name="Rosling A."/>
        </authorList>
    </citation>
    <scope>NUCLEOTIDE SEQUENCE</scope>
    <source>
        <strain evidence="1">CL356</strain>
    </source>
</reference>
<name>A0ACA9MPG9_9GLOM</name>
<organism evidence="1 2">
    <name type="scientific">Acaulospora colombiana</name>
    <dbReference type="NCBI Taxonomy" id="27376"/>
    <lineage>
        <taxon>Eukaryota</taxon>
        <taxon>Fungi</taxon>
        <taxon>Fungi incertae sedis</taxon>
        <taxon>Mucoromycota</taxon>
        <taxon>Glomeromycotina</taxon>
        <taxon>Glomeromycetes</taxon>
        <taxon>Diversisporales</taxon>
        <taxon>Acaulosporaceae</taxon>
        <taxon>Acaulospora</taxon>
    </lineage>
</organism>
<keyword evidence="2" id="KW-1185">Reference proteome</keyword>
<dbReference type="Proteomes" id="UP000789525">
    <property type="component" value="Unassembled WGS sequence"/>
</dbReference>
<protein>
    <submittedName>
        <fullName evidence="1">9741_t:CDS:1</fullName>
    </submittedName>
</protein>
<evidence type="ECO:0000313" key="2">
    <source>
        <dbReference type="Proteomes" id="UP000789525"/>
    </source>
</evidence>
<proteinExistence type="predicted"/>
<dbReference type="EMBL" id="CAJVPT010014577">
    <property type="protein sequence ID" value="CAG8605705.1"/>
    <property type="molecule type" value="Genomic_DNA"/>
</dbReference>
<sequence>IQIVSDKETEIAKEALRKNNKRGALLALKKKKYQQQLLEKTDAQLMNLEELVSNFCIIKLQSKHKFVINNNYTIKTQTIEFALIEKEVLNGLKAGNNILKEIQKEMSIEDVEKLMEDTADAISYQNVKKIRFIIYITMLVKLTYAILDENRKSKNC</sequence>
<evidence type="ECO:0000313" key="1">
    <source>
        <dbReference type="EMBL" id="CAG8605705.1"/>
    </source>
</evidence>
<comment type="caution">
    <text evidence="1">The sequence shown here is derived from an EMBL/GenBank/DDBJ whole genome shotgun (WGS) entry which is preliminary data.</text>
</comment>
<accession>A0ACA9MPG9</accession>
<gene>
    <name evidence="1" type="ORF">ACOLOM_LOCUS6845</name>
</gene>
<feature type="non-terminal residue" evidence="1">
    <location>
        <position position="1"/>
    </location>
</feature>